<evidence type="ECO:0000313" key="2">
    <source>
        <dbReference type="Proteomes" id="UP000515146"/>
    </source>
</evidence>
<feature type="region of interest" description="Disordered" evidence="1">
    <location>
        <begin position="147"/>
        <end position="170"/>
    </location>
</feature>
<proteinExistence type="predicted"/>
<accession>A0A6P6Y904</accession>
<dbReference type="AlphaFoldDB" id="A0A6P6Y904"/>
<evidence type="ECO:0000256" key="1">
    <source>
        <dbReference type="SAM" id="MobiDB-lite"/>
    </source>
</evidence>
<feature type="compositionally biased region" description="Low complexity" evidence="1">
    <location>
        <begin position="160"/>
        <end position="170"/>
    </location>
</feature>
<gene>
    <name evidence="3" type="primary">LOC113795471</name>
</gene>
<dbReference type="InParanoid" id="A0A6P6Y904"/>
<dbReference type="Proteomes" id="UP000515146">
    <property type="component" value="Unplaced"/>
</dbReference>
<name>A0A6P6Y904_DERPT</name>
<sequence>MTTLESENSSKIYFTEQTKMSLNLIELRLDNHLKRIMKEYRLSNLSNAIKKLSLETRICEKLLEIMNSCHDFIYRKMPAIKAAKNTVTQLRQDHVSQAIISKEMLKQIKQISVTTEQIIWALNSNKEHLSYIARVYTIPQQYCHNAIDDDDDKAHDNDNDIGGNENNLNSPNSINMRKQLITVIDQCQLVIDICRLIRLAITSLIKNMLAKDCLPIINNNNDNHQSLKSLMAAMNQPSTTTQVFPVQLN</sequence>
<protein>
    <submittedName>
        <fullName evidence="3">Uncharacterized protein LOC113795471</fullName>
    </submittedName>
</protein>
<dbReference type="KEGG" id="dpte:113795471"/>
<reference evidence="3" key="1">
    <citation type="submission" date="2025-08" db="UniProtKB">
        <authorList>
            <consortium name="RefSeq"/>
        </authorList>
    </citation>
    <scope>IDENTIFICATION</scope>
    <source>
        <strain evidence="3">Airmid</strain>
    </source>
</reference>
<keyword evidence="2" id="KW-1185">Reference proteome</keyword>
<dbReference type="OMA" id="IAYEMQI"/>
<organism evidence="2 3">
    <name type="scientific">Dermatophagoides pteronyssinus</name>
    <name type="common">European house dust mite</name>
    <dbReference type="NCBI Taxonomy" id="6956"/>
    <lineage>
        <taxon>Eukaryota</taxon>
        <taxon>Metazoa</taxon>
        <taxon>Ecdysozoa</taxon>
        <taxon>Arthropoda</taxon>
        <taxon>Chelicerata</taxon>
        <taxon>Arachnida</taxon>
        <taxon>Acari</taxon>
        <taxon>Acariformes</taxon>
        <taxon>Sarcoptiformes</taxon>
        <taxon>Astigmata</taxon>
        <taxon>Psoroptidia</taxon>
        <taxon>Analgoidea</taxon>
        <taxon>Pyroglyphidae</taxon>
        <taxon>Dermatophagoidinae</taxon>
        <taxon>Dermatophagoides</taxon>
    </lineage>
</organism>
<evidence type="ECO:0000313" key="3">
    <source>
        <dbReference type="RefSeq" id="XP_027201456.1"/>
    </source>
</evidence>
<dbReference type="OrthoDB" id="6513088at2759"/>
<dbReference type="RefSeq" id="XP_027201456.1">
    <property type="nucleotide sequence ID" value="XM_027345655.1"/>
</dbReference>